<name>A0A7W6JCH7_9CAUL</name>
<dbReference type="InterPro" id="IPR007569">
    <property type="entry name" value="DUF559"/>
</dbReference>
<evidence type="ECO:0000313" key="3">
    <source>
        <dbReference type="Proteomes" id="UP000529946"/>
    </source>
</evidence>
<dbReference type="SUPFAM" id="SSF52980">
    <property type="entry name" value="Restriction endonuclease-like"/>
    <property type="match status" value="1"/>
</dbReference>
<dbReference type="Proteomes" id="UP000529946">
    <property type="component" value="Unassembled WGS sequence"/>
</dbReference>
<sequence length="116" mass="14001">MDHWLHDRAKEMRREPALYERRLWKLLRDRRLEGLKFRRQVVIGRYIVDFACLRHRLIVEADGPHHDERAEDAARDEWLRGQNFRVLRFPNQQIESRGHEVIMAIIEAAHARAAKD</sequence>
<dbReference type="PANTHER" id="PTHR38590">
    <property type="entry name" value="BLL0828 PROTEIN"/>
    <property type="match status" value="1"/>
</dbReference>
<gene>
    <name evidence="2" type="ORF">GGR12_001443</name>
</gene>
<protein>
    <submittedName>
        <fullName evidence="2">Very-short-patch-repair endonuclease</fullName>
    </submittedName>
</protein>
<dbReference type="Pfam" id="PF04480">
    <property type="entry name" value="DUF559"/>
    <property type="match status" value="1"/>
</dbReference>
<feature type="domain" description="DUF559" evidence="1">
    <location>
        <begin position="6"/>
        <end position="108"/>
    </location>
</feature>
<dbReference type="GO" id="GO:0004519">
    <property type="term" value="F:endonuclease activity"/>
    <property type="evidence" value="ECO:0007669"/>
    <property type="project" value="UniProtKB-KW"/>
</dbReference>
<dbReference type="RefSeq" id="WP_183203667.1">
    <property type="nucleotide sequence ID" value="NZ_BAAAER010000001.1"/>
</dbReference>
<dbReference type="EMBL" id="JACIDM010000001">
    <property type="protein sequence ID" value="MBB4082604.1"/>
    <property type="molecule type" value="Genomic_DNA"/>
</dbReference>
<accession>A0A7W6JCH7</accession>
<proteinExistence type="predicted"/>
<dbReference type="InterPro" id="IPR011335">
    <property type="entry name" value="Restrct_endonuc-II-like"/>
</dbReference>
<organism evidence="2 3">
    <name type="scientific">Brevundimonas lenta</name>
    <dbReference type="NCBI Taxonomy" id="424796"/>
    <lineage>
        <taxon>Bacteria</taxon>
        <taxon>Pseudomonadati</taxon>
        <taxon>Pseudomonadota</taxon>
        <taxon>Alphaproteobacteria</taxon>
        <taxon>Caulobacterales</taxon>
        <taxon>Caulobacteraceae</taxon>
        <taxon>Brevundimonas</taxon>
    </lineage>
</organism>
<keyword evidence="2" id="KW-0540">Nuclease</keyword>
<dbReference type="Gene3D" id="3.40.960.10">
    <property type="entry name" value="VSR Endonuclease"/>
    <property type="match status" value="1"/>
</dbReference>
<dbReference type="InterPro" id="IPR047216">
    <property type="entry name" value="Endonuclease_DUF559_bact"/>
</dbReference>
<keyword evidence="2" id="KW-0378">Hydrolase</keyword>
<keyword evidence="3" id="KW-1185">Reference proteome</keyword>
<keyword evidence="2" id="KW-0255">Endonuclease</keyword>
<dbReference type="AlphaFoldDB" id="A0A7W6JCH7"/>
<reference evidence="2 3" key="1">
    <citation type="submission" date="2020-08" db="EMBL/GenBank/DDBJ databases">
        <title>Genomic Encyclopedia of Type Strains, Phase IV (KMG-IV): sequencing the most valuable type-strain genomes for metagenomic binning, comparative biology and taxonomic classification.</title>
        <authorList>
            <person name="Goeker M."/>
        </authorList>
    </citation>
    <scope>NUCLEOTIDE SEQUENCE [LARGE SCALE GENOMIC DNA]</scope>
    <source>
        <strain evidence="2 3">DSM 23960</strain>
    </source>
</reference>
<evidence type="ECO:0000313" key="2">
    <source>
        <dbReference type="EMBL" id="MBB4082604.1"/>
    </source>
</evidence>
<dbReference type="CDD" id="cd01038">
    <property type="entry name" value="Endonuclease_DUF559"/>
    <property type="match status" value="1"/>
</dbReference>
<evidence type="ECO:0000259" key="1">
    <source>
        <dbReference type="Pfam" id="PF04480"/>
    </source>
</evidence>
<dbReference type="PANTHER" id="PTHR38590:SF1">
    <property type="entry name" value="BLL0828 PROTEIN"/>
    <property type="match status" value="1"/>
</dbReference>
<comment type="caution">
    <text evidence="2">The sequence shown here is derived from an EMBL/GenBank/DDBJ whole genome shotgun (WGS) entry which is preliminary data.</text>
</comment>